<dbReference type="EC" id="2.4.2.-" evidence="9"/>
<dbReference type="Gene3D" id="3.60.130.10">
    <property type="entry name" value="Clavaminate synthase-like"/>
    <property type="match status" value="1"/>
</dbReference>
<dbReference type="SMART" id="SM00678">
    <property type="entry name" value="WWE"/>
    <property type="match status" value="1"/>
</dbReference>
<dbReference type="InterPro" id="IPR018123">
    <property type="entry name" value="WWE-dom_subgr"/>
</dbReference>
<dbReference type="Gene3D" id="3.40.190.10">
    <property type="entry name" value="Periplasmic binding protein-like II"/>
    <property type="match status" value="2"/>
</dbReference>
<dbReference type="GO" id="GO:0005737">
    <property type="term" value="C:cytoplasm"/>
    <property type="evidence" value="ECO:0007669"/>
    <property type="project" value="TreeGrafter"/>
</dbReference>
<feature type="region of interest" description="Disordered" evidence="10">
    <location>
        <begin position="1503"/>
        <end position="1532"/>
    </location>
</feature>
<keyword evidence="6 8" id="KW-1015">Disulfide bond</keyword>
<dbReference type="InterPro" id="IPR004170">
    <property type="entry name" value="WWE_dom"/>
</dbReference>
<dbReference type="PROSITE" id="PS01180">
    <property type="entry name" value="CUB"/>
    <property type="match status" value="1"/>
</dbReference>
<comment type="subcellular location">
    <subcellularLocation>
        <location evidence="1">Nucleus</location>
    </subcellularLocation>
</comment>
<name>F0Y574_AURAN</name>
<dbReference type="InterPro" id="IPR035914">
    <property type="entry name" value="Sperma_CUB_dom_sf"/>
</dbReference>
<dbReference type="PROSITE" id="PS50026">
    <property type="entry name" value="EGF_3"/>
    <property type="match status" value="1"/>
</dbReference>
<evidence type="ECO:0000256" key="9">
    <source>
        <dbReference type="RuleBase" id="RU362114"/>
    </source>
</evidence>
<evidence type="ECO:0000259" key="13">
    <source>
        <dbReference type="PROSITE" id="PS01180"/>
    </source>
</evidence>
<dbReference type="CDD" id="cd01439">
    <property type="entry name" value="TCCD_inducible_PARP_like"/>
    <property type="match status" value="1"/>
</dbReference>
<protein>
    <recommendedName>
        <fullName evidence="9">Poly [ADP-ribose] polymerase</fullName>
        <shortName evidence="9">PARP</shortName>
        <ecNumber evidence="9">2.4.2.-</ecNumber>
    </recommendedName>
</protein>
<keyword evidence="5 9" id="KW-0520">NAD</keyword>
<keyword evidence="11" id="KW-0472">Membrane</keyword>
<dbReference type="Gene3D" id="3.90.228.10">
    <property type="match status" value="1"/>
</dbReference>
<keyword evidence="7" id="KW-0539">Nucleus</keyword>
<dbReference type="GO" id="GO:0016491">
    <property type="term" value="F:oxidoreductase activity"/>
    <property type="evidence" value="ECO:0007669"/>
    <property type="project" value="UniProtKB-KW"/>
</dbReference>
<dbReference type="KEGG" id="aaf:AURANDRAFT_63045"/>
<dbReference type="Pfam" id="PF02825">
    <property type="entry name" value="WWE"/>
    <property type="match status" value="1"/>
</dbReference>
<keyword evidence="11" id="KW-0812">Transmembrane</keyword>
<dbReference type="PANTHER" id="PTHR14453">
    <property type="entry name" value="PARP/ZINC FINGER CCCH TYPE DOMAIN CONTAINING PROTEIN"/>
    <property type="match status" value="1"/>
</dbReference>
<dbReference type="CDD" id="cd00041">
    <property type="entry name" value="CUB"/>
    <property type="match status" value="1"/>
</dbReference>
<dbReference type="GO" id="GO:1990404">
    <property type="term" value="F:NAD+-protein mono-ADP-ribosyltransferase activity"/>
    <property type="evidence" value="ECO:0007669"/>
    <property type="project" value="TreeGrafter"/>
</dbReference>
<dbReference type="InterPro" id="IPR003819">
    <property type="entry name" value="TauD/TfdA-like"/>
</dbReference>
<feature type="domain" description="EGF-like" evidence="14">
    <location>
        <begin position="1111"/>
        <end position="1149"/>
    </location>
</feature>
<dbReference type="SUPFAM" id="SSF49854">
    <property type="entry name" value="Spermadhesin, CUB domain"/>
    <property type="match status" value="1"/>
</dbReference>
<keyword evidence="3 9" id="KW-0808">Transferase</keyword>
<dbReference type="GO" id="GO:0008270">
    <property type="term" value="F:zinc ion binding"/>
    <property type="evidence" value="ECO:0007669"/>
    <property type="project" value="InterPro"/>
</dbReference>
<dbReference type="RefSeq" id="XP_009035515.1">
    <property type="nucleotide sequence ID" value="XM_009037267.1"/>
</dbReference>
<feature type="signal peptide" evidence="12">
    <location>
        <begin position="1"/>
        <end position="19"/>
    </location>
</feature>
<proteinExistence type="predicted"/>
<dbReference type="Pfam" id="PF00644">
    <property type="entry name" value="PARP"/>
    <property type="match status" value="1"/>
</dbReference>
<evidence type="ECO:0000256" key="1">
    <source>
        <dbReference type="ARBA" id="ARBA00004123"/>
    </source>
</evidence>
<evidence type="ECO:0000256" key="4">
    <source>
        <dbReference type="ARBA" id="ARBA00023002"/>
    </source>
</evidence>
<dbReference type="GO" id="GO:0005634">
    <property type="term" value="C:nucleus"/>
    <property type="evidence" value="ECO:0007669"/>
    <property type="project" value="UniProtKB-SubCell"/>
</dbReference>
<evidence type="ECO:0000256" key="3">
    <source>
        <dbReference type="ARBA" id="ARBA00022679"/>
    </source>
</evidence>
<dbReference type="Pfam" id="PF09084">
    <property type="entry name" value="NMT1"/>
    <property type="match status" value="1"/>
</dbReference>
<dbReference type="PANTHER" id="PTHR14453:SF107">
    <property type="entry name" value="POLY [ADP-RIBOSE] POLYMERASE"/>
    <property type="match status" value="1"/>
</dbReference>
<dbReference type="InterPro" id="IPR052056">
    <property type="entry name" value="Mono-ARTD/PARP"/>
</dbReference>
<dbReference type="Gene3D" id="3.30.720.50">
    <property type="match status" value="1"/>
</dbReference>
<dbReference type="InterPro" id="IPR000742">
    <property type="entry name" value="EGF"/>
</dbReference>
<dbReference type="InterPro" id="IPR012317">
    <property type="entry name" value="Poly(ADP-ribose)pol_cat_dom"/>
</dbReference>
<keyword evidence="12" id="KW-0732">Signal</keyword>
<dbReference type="SUPFAM" id="SSF56399">
    <property type="entry name" value="ADP-ribosylation"/>
    <property type="match status" value="1"/>
</dbReference>
<dbReference type="InterPro" id="IPR015168">
    <property type="entry name" value="SsuA/THI5"/>
</dbReference>
<dbReference type="InterPro" id="IPR037197">
    <property type="entry name" value="WWE_dom_sf"/>
</dbReference>
<gene>
    <name evidence="17" type="ORF">AURANDRAFT_63045</name>
</gene>
<keyword evidence="2 9" id="KW-0328">Glycosyltransferase</keyword>
<keyword evidence="11" id="KW-1133">Transmembrane helix</keyword>
<dbReference type="OrthoDB" id="10027809at2759"/>
<feature type="domain" description="CUB" evidence="13">
    <location>
        <begin position="979"/>
        <end position="1110"/>
    </location>
</feature>
<evidence type="ECO:0000256" key="5">
    <source>
        <dbReference type="ARBA" id="ARBA00023027"/>
    </source>
</evidence>
<dbReference type="InterPro" id="IPR042098">
    <property type="entry name" value="TauD-like_sf"/>
</dbReference>
<feature type="chain" id="PRO_5003260728" description="Poly [ADP-ribose] polymerase" evidence="12">
    <location>
        <begin position="20"/>
        <end position="1857"/>
    </location>
</feature>
<dbReference type="GO" id="GO:0070212">
    <property type="term" value="P:protein poly-ADP-ribosylation"/>
    <property type="evidence" value="ECO:0007669"/>
    <property type="project" value="TreeGrafter"/>
</dbReference>
<evidence type="ECO:0000256" key="10">
    <source>
        <dbReference type="SAM" id="MobiDB-lite"/>
    </source>
</evidence>
<evidence type="ECO:0000256" key="2">
    <source>
        <dbReference type="ARBA" id="ARBA00022676"/>
    </source>
</evidence>
<evidence type="ECO:0000256" key="6">
    <source>
        <dbReference type="ARBA" id="ARBA00023157"/>
    </source>
</evidence>
<dbReference type="InterPro" id="IPR000859">
    <property type="entry name" value="CUB_dom"/>
</dbReference>
<dbReference type="PROSITE" id="PS01186">
    <property type="entry name" value="EGF_2"/>
    <property type="match status" value="2"/>
</dbReference>
<dbReference type="GO" id="GO:0003714">
    <property type="term" value="F:transcription corepressor activity"/>
    <property type="evidence" value="ECO:0007669"/>
    <property type="project" value="TreeGrafter"/>
</dbReference>
<evidence type="ECO:0000259" key="14">
    <source>
        <dbReference type="PROSITE" id="PS50026"/>
    </source>
</evidence>
<evidence type="ECO:0000313" key="17">
    <source>
        <dbReference type="EMBL" id="EGB09447.1"/>
    </source>
</evidence>
<evidence type="ECO:0000313" key="18">
    <source>
        <dbReference type="Proteomes" id="UP000002729"/>
    </source>
</evidence>
<dbReference type="GO" id="GO:0003950">
    <property type="term" value="F:NAD+ poly-ADP-ribosyltransferase activity"/>
    <property type="evidence" value="ECO:0007669"/>
    <property type="project" value="UniProtKB-UniRule"/>
</dbReference>
<reference evidence="17 18" key="1">
    <citation type="journal article" date="2011" name="Proc. Natl. Acad. Sci. U.S.A.">
        <title>Niche of harmful alga Aureococcus anophagefferens revealed through ecogenomics.</title>
        <authorList>
            <person name="Gobler C.J."/>
            <person name="Berry D.L."/>
            <person name="Dyhrman S.T."/>
            <person name="Wilhelm S.W."/>
            <person name="Salamov A."/>
            <person name="Lobanov A.V."/>
            <person name="Zhang Y."/>
            <person name="Collier J.L."/>
            <person name="Wurch L.L."/>
            <person name="Kustka A.B."/>
            <person name="Dill B.D."/>
            <person name="Shah M."/>
            <person name="VerBerkmoes N.C."/>
            <person name="Kuo A."/>
            <person name="Terry A."/>
            <person name="Pangilinan J."/>
            <person name="Lindquist E.A."/>
            <person name="Lucas S."/>
            <person name="Paulsen I.T."/>
            <person name="Hattenrath-Lehmann T.K."/>
            <person name="Talmage S.C."/>
            <person name="Walker E.A."/>
            <person name="Koch F."/>
            <person name="Burson A.M."/>
            <person name="Marcoval M.A."/>
            <person name="Tang Y.Z."/>
            <person name="Lecleir G.R."/>
            <person name="Coyne K.J."/>
            <person name="Berg G.M."/>
            <person name="Bertrand E.M."/>
            <person name="Saito M.A."/>
            <person name="Gladyshev V.N."/>
            <person name="Grigoriev I.V."/>
        </authorList>
    </citation>
    <scope>NUCLEOTIDE SEQUENCE [LARGE SCALE GENOMIC DNA]</scope>
    <source>
        <strain evidence="18">CCMP 1984</strain>
    </source>
</reference>
<evidence type="ECO:0000256" key="8">
    <source>
        <dbReference type="PROSITE-ProRule" id="PRU00076"/>
    </source>
</evidence>
<dbReference type="Gene3D" id="2.60.120.290">
    <property type="entry name" value="Spermadhesin, CUB domain"/>
    <property type="match status" value="1"/>
</dbReference>
<evidence type="ECO:0000259" key="15">
    <source>
        <dbReference type="PROSITE" id="PS50918"/>
    </source>
</evidence>
<feature type="disulfide bond" evidence="8">
    <location>
        <begin position="1139"/>
        <end position="1148"/>
    </location>
</feature>
<dbReference type="SUPFAM" id="SSF117839">
    <property type="entry name" value="WWE domain"/>
    <property type="match status" value="1"/>
</dbReference>
<dbReference type="SMART" id="SM00042">
    <property type="entry name" value="CUB"/>
    <property type="match status" value="2"/>
</dbReference>
<evidence type="ECO:0000259" key="16">
    <source>
        <dbReference type="PROSITE" id="PS51059"/>
    </source>
</evidence>
<dbReference type="PROSITE" id="PS00022">
    <property type="entry name" value="EGF_1"/>
    <property type="match status" value="2"/>
</dbReference>
<keyword evidence="18" id="KW-1185">Reference proteome</keyword>
<dbReference type="Pfam" id="PF02668">
    <property type="entry name" value="TauD"/>
    <property type="match status" value="1"/>
</dbReference>
<dbReference type="SUPFAM" id="SSF53850">
    <property type="entry name" value="Periplasmic binding protein-like II"/>
    <property type="match status" value="1"/>
</dbReference>
<evidence type="ECO:0000256" key="12">
    <source>
        <dbReference type="SAM" id="SignalP"/>
    </source>
</evidence>
<comment type="caution">
    <text evidence="8">Lacks conserved residue(s) required for the propagation of feature annotation.</text>
</comment>
<feature type="domain" description="WWE" evidence="15">
    <location>
        <begin position="1426"/>
        <end position="1510"/>
    </location>
</feature>
<dbReference type="SUPFAM" id="SSF51197">
    <property type="entry name" value="Clavaminate synthase-like"/>
    <property type="match status" value="1"/>
</dbReference>
<dbReference type="eggNOG" id="KOG1388">
    <property type="taxonomic scope" value="Eukaryota"/>
</dbReference>
<dbReference type="Proteomes" id="UP000002729">
    <property type="component" value="Unassembled WGS sequence"/>
</dbReference>
<organism evidence="18">
    <name type="scientific">Aureococcus anophagefferens</name>
    <name type="common">Harmful bloom alga</name>
    <dbReference type="NCBI Taxonomy" id="44056"/>
    <lineage>
        <taxon>Eukaryota</taxon>
        <taxon>Sar</taxon>
        <taxon>Stramenopiles</taxon>
        <taxon>Ochrophyta</taxon>
        <taxon>Pelagophyceae</taxon>
        <taxon>Pelagomonadales</taxon>
        <taxon>Pelagomonadaceae</taxon>
        <taxon>Aureococcus</taxon>
    </lineage>
</organism>
<dbReference type="PROSITE" id="PS51059">
    <property type="entry name" value="PARP_CATALYTIC"/>
    <property type="match status" value="1"/>
</dbReference>
<sequence>MAQPRRRALLALVAWRVCAAPPACEAPLLEVVADADVAALYAGNGPVAIRGRANLPSATSALLPEFVSPPADGAFPLAVRAGAGYRNATAWGAAARPFLDARLSGAGAVLFRGLNFSRPEEFAAFTDGLGWERVSIGGGGTARTAVGGVRTASDEPAEHTIEPHQDMAHNPAHPSKIAFFMVEGPPRGKGGETILVDMRAVTRRAAARGLDAAFAAKGGVRYAKKLWSDELVDPAVNTFNWQRRYFTRDRAAVDAALDALPGDDVTWSWSPDGTLDYENTLPATRPHPATGEPVWFNGIHTNHRDYFDLAPHIDTTHGSPYDTTYGDGDAIDDATLAEIRADIWNSCVAVALETGDVVVVDNFLAGHGRIGWDPAVRRKMLLQHFAIIGFEQFEHCRARIRGETMRNKILLALLASSAAATCTTTVKVGTFDEANPYTIAPMTQWLDDDDVCFVFYRETSGGRSIQHLEAGDLDMAMLGSTPYATAAARRAGVSAVSILHFKGAAQALVTRPDLTAPQDLAGTVLWTPYTSTTHYILLAGLAQAGFDVDEVALVTASPAAIIEAWDNGEIDGAACWGNTMQHLLDNEWGGESGQLGRAMIDAATVAQWDFETGNVLGVSDAFLAAHGEDGGLVERVVDAFARANYDYVRAYQQDGWAAAGNYTELVDHFVYLSDSTGTEPHDWDERHDDVYDRIFKFEYPTIAEQLDFDIAAMTQKQAAFLYLQKALASDPTADSAAYYDSTFDASILEDLDAESNEAVALDETGAASRGWPAPVDAANVPPPEQYPSSADPGCATFTSLSVSSSATFDDGSSSTNAYALDATCVWAVKPDACAAVSLNRLASEAPFDALEVFAANGDLLARYMGRHLEGSEHPAVTGCYDASVSDPRSVAAALAGVDDASSLAADADEAVALYVRWSTDGYDEHAVGALGSVGFEAVAADISACSCGANGAKQTDVDGNCYCACDPGYSGASCDHAYCMGVLDVDDGSGTLRSQPSTSDRYAPRSTCGWRISSAAYSHVSLDFTFLGLERGFDFVKVYEGSGLPPGYGASSTVGADDYVYALTGDDVPDHPIIVAGDAFLVFESDGLTNAIVDGDSLGTGGFEVAYEAFDRTSCSDAGSASAGCLGRGTCAADLSCDCDLGYYGYSCGFDHCVGDTHLGSVTSGEILSGHVDDYPSSTTCLWAFQVPTSLGDASLAGLSLVFATFDLEWGEVSGSATSDRVAVYLVEDYASPDVDAGLKVKEYTRADLEDGVFSLDAQNDITLTTDDMAPYYDGDALNVVVAFVADKNNPDPYGGFDAHFAGYWEVSGDAVTYCDSGASGYWDCGDGQVCGGNGYCVASSSSSKKAGDPTGLIVGIVFGLVGAFALVFYAYRRKKIQKSRAQKAVIAKVTEELQNFKDSVIGMRSVSRPFSPDTAASDVAIDVVDDPGVELLPAGPARWYWEESPQRIQNHANVKPPFWVPYDASDAKRLEAAYAARKKELWMNDVYVVDFRAMTQTNTRSGFGRNVLRDQPKRQPAKQRSSRDVAVSAAERPGDIACDEPCLILEEGAVIQIAKQRDDGWAYGSIVLGGKKHHAPGSLPSDWSLDSGWFPMARTDPPSSEQLAELQDALGGGGADALAPPRYWDQVKDPLVAEYFKLDPKSDEYKRAAGAFLLEDDLRKKCTIQSIERVQNISLWQSYCVRKSATVSREGSENLAEATRKYVRCWLFHGAPGDVVAKILQQGFNRSFCGKNATFFGKGVYFARDASYSAYPLYCRPDDNGVQSIFLCRVVIGQYCQGRKDALTPDIRDDSRNLLFDSTVNHVVNPEIFVTYHDAQAYPEYLIKFKQSGPVGGHPQTGNRQHPRYKNWVTELEEAR</sequence>
<accession>F0Y574</accession>
<dbReference type="GeneID" id="20224158"/>
<feature type="domain" description="PARP catalytic" evidence="16">
    <location>
        <begin position="1621"/>
        <end position="1850"/>
    </location>
</feature>
<dbReference type="InParanoid" id="F0Y574"/>
<dbReference type="PROSITE" id="PS50918">
    <property type="entry name" value="WWE"/>
    <property type="match status" value="1"/>
</dbReference>
<keyword evidence="8" id="KW-0245">EGF-like domain</keyword>
<dbReference type="GO" id="GO:0010629">
    <property type="term" value="P:negative regulation of gene expression"/>
    <property type="evidence" value="ECO:0007669"/>
    <property type="project" value="TreeGrafter"/>
</dbReference>
<dbReference type="EMBL" id="GL833125">
    <property type="protein sequence ID" value="EGB09447.1"/>
    <property type="molecule type" value="Genomic_DNA"/>
</dbReference>
<keyword evidence="4" id="KW-0560">Oxidoreductase</keyword>
<evidence type="ECO:0000256" key="11">
    <source>
        <dbReference type="SAM" id="Phobius"/>
    </source>
</evidence>
<evidence type="ECO:0000256" key="7">
    <source>
        <dbReference type="ARBA" id="ARBA00023242"/>
    </source>
</evidence>
<feature type="transmembrane region" description="Helical" evidence="11">
    <location>
        <begin position="1352"/>
        <end position="1372"/>
    </location>
</feature>